<evidence type="ECO:0000256" key="8">
    <source>
        <dbReference type="ARBA" id="ARBA00023315"/>
    </source>
</evidence>
<accession>A0A3N1PJF2</accession>
<keyword evidence="13" id="KW-1185">Reference proteome</keyword>
<dbReference type="CDD" id="cd07989">
    <property type="entry name" value="LPLAT_AGPAT-like"/>
    <property type="match status" value="1"/>
</dbReference>
<dbReference type="InterPro" id="IPR002123">
    <property type="entry name" value="Plipid/glycerol_acylTrfase"/>
</dbReference>
<keyword evidence="10" id="KW-0812">Transmembrane</keyword>
<evidence type="ECO:0000256" key="4">
    <source>
        <dbReference type="ARBA" id="ARBA00008655"/>
    </source>
</evidence>
<organism evidence="12 13">
    <name type="scientific">Gallaecimonas pentaromativorans</name>
    <dbReference type="NCBI Taxonomy" id="584787"/>
    <lineage>
        <taxon>Bacteria</taxon>
        <taxon>Pseudomonadati</taxon>
        <taxon>Pseudomonadota</taxon>
        <taxon>Gammaproteobacteria</taxon>
        <taxon>Enterobacterales</taxon>
        <taxon>Gallaecimonadaceae</taxon>
        <taxon>Gallaecimonas</taxon>
    </lineage>
</organism>
<dbReference type="GO" id="GO:0005886">
    <property type="term" value="C:plasma membrane"/>
    <property type="evidence" value="ECO:0007669"/>
    <property type="project" value="TreeGrafter"/>
</dbReference>
<evidence type="ECO:0000313" key="13">
    <source>
        <dbReference type="Proteomes" id="UP000268033"/>
    </source>
</evidence>
<evidence type="ECO:0000256" key="3">
    <source>
        <dbReference type="ARBA" id="ARBA00005189"/>
    </source>
</evidence>
<evidence type="ECO:0000313" key="12">
    <source>
        <dbReference type="EMBL" id="ROQ28733.1"/>
    </source>
</evidence>
<dbReference type="EC" id="2.3.1.51" evidence="5 9"/>
<evidence type="ECO:0000256" key="9">
    <source>
        <dbReference type="RuleBase" id="RU361267"/>
    </source>
</evidence>
<dbReference type="UniPathway" id="UPA00557">
    <property type="reaction ID" value="UER00613"/>
</dbReference>
<keyword evidence="9" id="KW-0444">Lipid biosynthesis</keyword>
<comment type="similarity">
    <text evidence="4 9">Belongs to the 1-acyl-sn-glycerol-3-phosphate acyltransferase family.</text>
</comment>
<keyword evidence="9" id="KW-1208">Phospholipid metabolism</keyword>
<dbReference type="Proteomes" id="UP000268033">
    <property type="component" value="Unassembled WGS sequence"/>
</dbReference>
<evidence type="ECO:0000256" key="5">
    <source>
        <dbReference type="ARBA" id="ARBA00013211"/>
    </source>
</evidence>
<sequence length="240" mass="26675">MLALLRLLLLAVFFLLVCVLGSLFCLLRPFHANHVYRFSHLFASFAPMLGIKIKVEGSEHLPKGNAVFIGNHQSTWDLFTASKAVRPGTVTVGKKSLVWIPFFGPLYWLTGNILIDRKNSSKAKGTIDQTAKRIREEHLSVWLFPEGTRSYGRGLLPFKTGAFHTAIAAGVPIVPIAVSSLDNIRLNKWNNGEVVVRYLPVIETQNLNKSDARELTERCYQLMSQTLGELNGAVAQKGSE</sequence>
<comment type="pathway">
    <text evidence="3">Lipid metabolism.</text>
</comment>
<keyword evidence="10" id="KW-0472">Membrane</keyword>
<feature type="domain" description="Phospholipid/glycerol acyltransferase" evidence="11">
    <location>
        <begin position="66"/>
        <end position="181"/>
    </location>
</feature>
<dbReference type="GO" id="GO:0006654">
    <property type="term" value="P:phosphatidic acid biosynthetic process"/>
    <property type="evidence" value="ECO:0007669"/>
    <property type="project" value="TreeGrafter"/>
</dbReference>
<keyword evidence="7 9" id="KW-0808">Transferase</keyword>
<dbReference type="GO" id="GO:0016024">
    <property type="term" value="P:CDP-diacylglycerol biosynthetic process"/>
    <property type="evidence" value="ECO:0007669"/>
    <property type="project" value="UniProtKB-UniPathway"/>
</dbReference>
<dbReference type="STRING" id="584787.GCA_001247655_00092"/>
<proteinExistence type="inferred from homology"/>
<reference evidence="12 13" key="1">
    <citation type="submission" date="2018-11" db="EMBL/GenBank/DDBJ databases">
        <title>Genomic Encyclopedia of Type Strains, Phase IV (KMG-IV): sequencing the most valuable type-strain genomes for metagenomic binning, comparative biology and taxonomic classification.</title>
        <authorList>
            <person name="Goeker M."/>
        </authorList>
    </citation>
    <scope>NUCLEOTIDE SEQUENCE [LARGE SCALE GENOMIC DNA]</scope>
    <source>
        <strain evidence="12 13">DSM 21945</strain>
    </source>
</reference>
<dbReference type="SUPFAM" id="SSF69593">
    <property type="entry name" value="Glycerol-3-phosphate (1)-acyltransferase"/>
    <property type="match status" value="1"/>
</dbReference>
<evidence type="ECO:0000259" key="11">
    <source>
        <dbReference type="SMART" id="SM00563"/>
    </source>
</evidence>
<dbReference type="AlphaFoldDB" id="A0A3N1PJF2"/>
<dbReference type="EMBL" id="RJUL01000003">
    <property type="protein sequence ID" value="ROQ28733.1"/>
    <property type="molecule type" value="Genomic_DNA"/>
</dbReference>
<comment type="pathway">
    <text evidence="2">Phospholipid metabolism; CDP-diacylglycerol biosynthesis; CDP-diacylglycerol from sn-glycerol 3-phosphate: step 2/3.</text>
</comment>
<evidence type="ECO:0000256" key="1">
    <source>
        <dbReference type="ARBA" id="ARBA00001141"/>
    </source>
</evidence>
<keyword evidence="9" id="KW-0443">Lipid metabolism</keyword>
<keyword evidence="8 9" id="KW-0012">Acyltransferase</keyword>
<dbReference type="GO" id="GO:0003841">
    <property type="term" value="F:1-acylglycerol-3-phosphate O-acyltransferase activity"/>
    <property type="evidence" value="ECO:0007669"/>
    <property type="project" value="UniProtKB-UniRule"/>
</dbReference>
<keyword evidence="9" id="KW-0594">Phospholipid biosynthesis</keyword>
<dbReference type="Pfam" id="PF01553">
    <property type="entry name" value="Acyltransferase"/>
    <property type="match status" value="1"/>
</dbReference>
<dbReference type="InterPro" id="IPR004552">
    <property type="entry name" value="AGP_acyltrans"/>
</dbReference>
<dbReference type="PANTHER" id="PTHR10434">
    <property type="entry name" value="1-ACYL-SN-GLYCEROL-3-PHOSPHATE ACYLTRANSFERASE"/>
    <property type="match status" value="1"/>
</dbReference>
<name>A0A3N1PJF2_9GAMM</name>
<evidence type="ECO:0000256" key="2">
    <source>
        <dbReference type="ARBA" id="ARBA00004728"/>
    </source>
</evidence>
<dbReference type="RefSeq" id="WP_123421121.1">
    <property type="nucleotide sequence ID" value="NZ_RJUL01000003.1"/>
</dbReference>
<feature type="transmembrane region" description="Helical" evidence="10">
    <location>
        <begin position="96"/>
        <end position="115"/>
    </location>
</feature>
<gene>
    <name evidence="12" type="ORF">EDC28_103327</name>
</gene>
<dbReference type="NCBIfam" id="TIGR00530">
    <property type="entry name" value="AGP_acyltrn"/>
    <property type="match status" value="1"/>
</dbReference>
<comment type="catalytic activity">
    <reaction evidence="1 9">
        <text>a 1-acyl-sn-glycero-3-phosphate + an acyl-CoA = a 1,2-diacyl-sn-glycero-3-phosphate + CoA</text>
        <dbReference type="Rhea" id="RHEA:19709"/>
        <dbReference type="ChEBI" id="CHEBI:57287"/>
        <dbReference type="ChEBI" id="CHEBI:57970"/>
        <dbReference type="ChEBI" id="CHEBI:58342"/>
        <dbReference type="ChEBI" id="CHEBI:58608"/>
        <dbReference type="EC" id="2.3.1.51"/>
    </reaction>
</comment>
<evidence type="ECO:0000256" key="7">
    <source>
        <dbReference type="ARBA" id="ARBA00022679"/>
    </source>
</evidence>
<protein>
    <recommendedName>
        <fullName evidence="6 9">1-acyl-sn-glycerol-3-phosphate acyltransferase</fullName>
        <ecNumber evidence="5 9">2.3.1.51</ecNumber>
    </recommendedName>
</protein>
<dbReference type="PANTHER" id="PTHR10434:SF11">
    <property type="entry name" value="1-ACYL-SN-GLYCEROL-3-PHOSPHATE ACYLTRANSFERASE"/>
    <property type="match status" value="1"/>
</dbReference>
<evidence type="ECO:0000256" key="10">
    <source>
        <dbReference type="SAM" id="Phobius"/>
    </source>
</evidence>
<comment type="caution">
    <text evidence="12">The sequence shown here is derived from an EMBL/GenBank/DDBJ whole genome shotgun (WGS) entry which is preliminary data.</text>
</comment>
<keyword evidence="10" id="KW-1133">Transmembrane helix</keyword>
<evidence type="ECO:0000256" key="6">
    <source>
        <dbReference type="ARBA" id="ARBA00016139"/>
    </source>
</evidence>
<comment type="domain">
    <text evidence="9">The HXXXXD motif is essential for acyltransferase activity and may constitute the binding site for the phosphate moiety of the glycerol-3-phosphate.</text>
</comment>
<dbReference type="SMART" id="SM00563">
    <property type="entry name" value="PlsC"/>
    <property type="match status" value="1"/>
</dbReference>